<dbReference type="EMBL" id="LDPH01000012">
    <property type="protein sequence ID" value="KLV25913.1"/>
    <property type="molecule type" value="Genomic_DNA"/>
</dbReference>
<reference evidence="2 3" key="1">
    <citation type="submission" date="2015-05" db="EMBL/GenBank/DDBJ databases">
        <title>Whole genome sequence and identification of bacterial endophytes from Costus igneus.</title>
        <authorList>
            <person name="Lee Y.P."/>
            <person name="Gan H.M."/>
            <person name="Eng W."/>
            <person name="Wheatley M.S."/>
            <person name="Caraballo A."/>
            <person name="Polter S."/>
            <person name="Savka M.A."/>
            <person name="Hudson A.O."/>
        </authorList>
    </citation>
    <scope>NUCLEOTIDE SEQUENCE [LARGE SCALE GENOMIC DNA]</scope>
    <source>
        <strain evidence="2 3">RIT379</strain>
    </source>
</reference>
<dbReference type="NCBIfam" id="NF041644">
    <property type="entry name" value="CBO0543_fam"/>
    <property type="match status" value="1"/>
</dbReference>
<feature type="transmembrane region" description="Helical" evidence="1">
    <location>
        <begin position="65"/>
        <end position="88"/>
    </location>
</feature>
<sequence>MEKYKMEKRFLNGLLIGNLLILLPILYRKPPIRDWIIVFVYNAITNGLLDMLLTSHKVIRYPVRFLPTIFNIHILFDFLIYPTFTVFYNQLTKRDKPFAIFYKLIFFTLPFFIIELWAENKTKLIEWNKWWKWYYSFLSIILKSLITRFVIEMLRKKNFLTK</sequence>
<dbReference type="AlphaFoldDB" id="A0A0J1IJ12"/>
<feature type="transmembrane region" description="Helical" evidence="1">
    <location>
        <begin position="35"/>
        <end position="53"/>
    </location>
</feature>
<accession>A0A0J1IJ12</accession>
<gene>
    <name evidence="2" type="ORF">ABW02_13900</name>
</gene>
<comment type="caution">
    <text evidence="2">The sequence shown here is derived from an EMBL/GenBank/DDBJ whole genome shotgun (WGS) entry which is preliminary data.</text>
</comment>
<evidence type="ECO:0000256" key="1">
    <source>
        <dbReference type="SAM" id="Phobius"/>
    </source>
</evidence>
<dbReference type="PATRIC" id="fig|1397.4.peg.922"/>
<dbReference type="OrthoDB" id="2622010at2"/>
<evidence type="ECO:0000313" key="3">
    <source>
        <dbReference type="Proteomes" id="UP000036045"/>
    </source>
</evidence>
<protein>
    <submittedName>
        <fullName evidence="2">Uncharacterized protein</fullName>
    </submittedName>
</protein>
<keyword evidence="1" id="KW-0472">Membrane</keyword>
<dbReference type="Proteomes" id="UP000036045">
    <property type="component" value="Unassembled WGS sequence"/>
</dbReference>
<keyword evidence="1" id="KW-0812">Transmembrane</keyword>
<feature type="transmembrane region" description="Helical" evidence="1">
    <location>
        <begin position="100"/>
        <end position="118"/>
    </location>
</feature>
<dbReference type="RefSeq" id="WP_047942838.1">
    <property type="nucleotide sequence ID" value="NZ_CP053989.1"/>
</dbReference>
<name>A0A0J1IJ12_NIACI</name>
<organism evidence="2 3">
    <name type="scientific">Niallia circulans</name>
    <name type="common">Bacillus circulans</name>
    <dbReference type="NCBI Taxonomy" id="1397"/>
    <lineage>
        <taxon>Bacteria</taxon>
        <taxon>Bacillati</taxon>
        <taxon>Bacillota</taxon>
        <taxon>Bacilli</taxon>
        <taxon>Bacillales</taxon>
        <taxon>Bacillaceae</taxon>
        <taxon>Niallia</taxon>
    </lineage>
</organism>
<keyword evidence="1" id="KW-1133">Transmembrane helix</keyword>
<feature type="transmembrane region" description="Helical" evidence="1">
    <location>
        <begin position="12"/>
        <end position="29"/>
    </location>
</feature>
<proteinExistence type="predicted"/>
<feature type="transmembrane region" description="Helical" evidence="1">
    <location>
        <begin position="130"/>
        <end position="151"/>
    </location>
</feature>
<keyword evidence="3" id="KW-1185">Reference proteome</keyword>
<evidence type="ECO:0000313" key="2">
    <source>
        <dbReference type="EMBL" id="KLV25913.1"/>
    </source>
</evidence>
<dbReference type="InterPro" id="IPR048147">
    <property type="entry name" value="CBO0543-like"/>
</dbReference>
<dbReference type="GeneID" id="56348300"/>